<sequence length="377" mass="42490">MAMCWAGAVHVLKLTRRRTFRAPLFTAWFCSLPNLLFLPAFFLARLVSPAQSQPFRKILTILDATAALALYATKVTFAYLLSWVILHEQFVGVRKYSPTTEMELPRTSSSTRSTQERPPCQSRTPSIIMDKTPPYPCRYCDVQHCITYICEFLRLTRCVQIVAVIMCNTGTALLAYMDGAYRSTTLGGVVLASAAAAGAAIHKVQYLPLTPHMFYTLFSFSREPFNTRDTGHDNHVHVIQAMIIMLQEEERERRDNYVPEVSAIDEDLIEIDTETSDMLPRVHVVQAIIIMVGRSWRLLLLNCNNCHNTQLTPDYIYPAILAALYMADINPEEDIHMDKVPQLAGIVIRVHGPICSLDKTPLPPQLAGIVIRMHGPI</sequence>
<proteinExistence type="predicted"/>
<protein>
    <submittedName>
        <fullName evidence="3">SLC35F4</fullName>
    </submittedName>
</protein>
<evidence type="ECO:0000256" key="2">
    <source>
        <dbReference type="SAM" id="Phobius"/>
    </source>
</evidence>
<reference evidence="3 4" key="1">
    <citation type="submission" date="2022-01" db="EMBL/GenBank/DDBJ databases">
        <title>A chromosomal length assembly of Cordylochernes scorpioides.</title>
        <authorList>
            <person name="Zeh D."/>
            <person name="Zeh J."/>
        </authorList>
    </citation>
    <scope>NUCLEOTIDE SEQUENCE [LARGE SCALE GENOMIC DNA]</scope>
    <source>
        <strain evidence="3">IN4F17</strain>
        <tissue evidence="3">Whole Body</tissue>
    </source>
</reference>
<dbReference type="Pfam" id="PF00833">
    <property type="entry name" value="Ribosomal_S17e"/>
    <property type="match status" value="1"/>
</dbReference>
<name>A0ABY6K117_9ARAC</name>
<dbReference type="PANTHER" id="PTHR19346">
    <property type="entry name" value="SUGAR PHOSPHATE TRANSPORTER DOMAIN-CONTAINING PROTEIN"/>
    <property type="match status" value="1"/>
</dbReference>
<feature type="transmembrane region" description="Helical" evidence="2">
    <location>
        <begin position="64"/>
        <end position="86"/>
    </location>
</feature>
<evidence type="ECO:0000313" key="3">
    <source>
        <dbReference type="EMBL" id="UYV61520.1"/>
    </source>
</evidence>
<dbReference type="InterPro" id="IPR001210">
    <property type="entry name" value="Ribosomal_eS17"/>
</dbReference>
<feature type="region of interest" description="Disordered" evidence="1">
    <location>
        <begin position="102"/>
        <end position="124"/>
    </location>
</feature>
<feature type="transmembrane region" description="Helical" evidence="2">
    <location>
        <begin position="22"/>
        <end position="44"/>
    </location>
</feature>
<keyword evidence="4" id="KW-1185">Reference proteome</keyword>
<dbReference type="Proteomes" id="UP001235939">
    <property type="component" value="Chromosome 01"/>
</dbReference>
<dbReference type="PANTHER" id="PTHR19346:SF4">
    <property type="entry name" value="SUGAR PHOSPHATE TRANSPORTER DOMAIN-CONTAINING PROTEIN"/>
    <property type="match status" value="1"/>
</dbReference>
<keyword evidence="2" id="KW-0812">Transmembrane</keyword>
<accession>A0ABY6K117</accession>
<keyword evidence="2" id="KW-1133">Transmembrane helix</keyword>
<gene>
    <name evidence="3" type="ORF">LAZ67_1005141</name>
</gene>
<evidence type="ECO:0000313" key="4">
    <source>
        <dbReference type="Proteomes" id="UP001235939"/>
    </source>
</evidence>
<dbReference type="EMBL" id="CP092863">
    <property type="protein sequence ID" value="UYV61520.1"/>
    <property type="molecule type" value="Genomic_DNA"/>
</dbReference>
<keyword evidence="2" id="KW-0472">Membrane</keyword>
<dbReference type="InterPro" id="IPR026505">
    <property type="entry name" value="Solute_c_fam_35_mem_F3/F4"/>
</dbReference>
<organism evidence="3 4">
    <name type="scientific">Cordylochernes scorpioides</name>
    <dbReference type="NCBI Taxonomy" id="51811"/>
    <lineage>
        <taxon>Eukaryota</taxon>
        <taxon>Metazoa</taxon>
        <taxon>Ecdysozoa</taxon>
        <taxon>Arthropoda</taxon>
        <taxon>Chelicerata</taxon>
        <taxon>Arachnida</taxon>
        <taxon>Pseudoscorpiones</taxon>
        <taxon>Cheliferoidea</taxon>
        <taxon>Chernetidae</taxon>
        <taxon>Cordylochernes</taxon>
    </lineage>
</organism>
<evidence type="ECO:0000256" key="1">
    <source>
        <dbReference type="SAM" id="MobiDB-lite"/>
    </source>
</evidence>